<feature type="repeat" description="ANK" evidence="2">
    <location>
        <begin position="815"/>
        <end position="847"/>
    </location>
</feature>
<dbReference type="Pfam" id="PF01833">
    <property type="entry name" value="TIG"/>
    <property type="match status" value="1"/>
</dbReference>
<dbReference type="Proteomes" id="UP000308730">
    <property type="component" value="Unassembled WGS sequence"/>
</dbReference>
<dbReference type="AlphaFoldDB" id="A0A4S4MV92"/>
<dbReference type="SUPFAM" id="SSF81296">
    <property type="entry name" value="E set domains"/>
    <property type="match status" value="1"/>
</dbReference>
<protein>
    <recommendedName>
        <fullName evidence="5">IPT/TIG domain-containing protein</fullName>
    </recommendedName>
</protein>
<dbReference type="Gene3D" id="2.60.40.10">
    <property type="entry name" value="Immunoglobulins"/>
    <property type="match status" value="1"/>
</dbReference>
<feature type="region of interest" description="Disordered" evidence="3">
    <location>
        <begin position="268"/>
        <end position="288"/>
    </location>
</feature>
<feature type="region of interest" description="Disordered" evidence="3">
    <location>
        <begin position="1108"/>
        <end position="1158"/>
    </location>
</feature>
<dbReference type="Pfam" id="PF12796">
    <property type="entry name" value="Ank_2"/>
    <property type="match status" value="1"/>
</dbReference>
<dbReference type="EMBL" id="SGPM01000104">
    <property type="protein sequence ID" value="THH29855.1"/>
    <property type="molecule type" value="Genomic_DNA"/>
</dbReference>
<dbReference type="GO" id="GO:0006357">
    <property type="term" value="P:regulation of transcription by RNA polymerase II"/>
    <property type="evidence" value="ECO:0007669"/>
    <property type="project" value="TreeGrafter"/>
</dbReference>
<accession>A0A4S4MV92</accession>
<feature type="compositionally biased region" description="Low complexity" evidence="3">
    <location>
        <begin position="1"/>
        <end position="23"/>
    </location>
</feature>
<dbReference type="CDD" id="cd00102">
    <property type="entry name" value="IPT"/>
    <property type="match status" value="1"/>
</dbReference>
<keyword evidence="4" id="KW-0812">Transmembrane</keyword>
<dbReference type="PANTHER" id="PTHR23335:SF1">
    <property type="entry name" value="CALMODULIN-BINDING TRANSCRIPTION ACTIVATOR, ISOFORM F"/>
    <property type="match status" value="1"/>
</dbReference>
<dbReference type="SMART" id="SM00429">
    <property type="entry name" value="IPT"/>
    <property type="match status" value="1"/>
</dbReference>
<keyword evidence="7" id="KW-1185">Reference proteome</keyword>
<dbReference type="InterPro" id="IPR002909">
    <property type="entry name" value="IPT_dom"/>
</dbReference>
<dbReference type="InterPro" id="IPR013783">
    <property type="entry name" value="Ig-like_fold"/>
</dbReference>
<evidence type="ECO:0000256" key="4">
    <source>
        <dbReference type="SAM" id="Phobius"/>
    </source>
</evidence>
<keyword evidence="4" id="KW-1133">Transmembrane helix</keyword>
<feature type="region of interest" description="Disordered" evidence="3">
    <location>
        <begin position="938"/>
        <end position="965"/>
    </location>
</feature>
<evidence type="ECO:0000313" key="6">
    <source>
        <dbReference type="EMBL" id="THH29855.1"/>
    </source>
</evidence>
<feature type="compositionally biased region" description="Low complexity" evidence="3">
    <location>
        <begin position="939"/>
        <end position="948"/>
    </location>
</feature>
<sequence length="1205" mass="130848">MSSSSTTACSRSPSPATPATPDSDNTDNVVTQEDLSAWCHSLSSPAGYLIGEESPFSAAPFKKHTTRTLKLEDIIHDDVVTDSPAPATSDSSPKFLMSRSPSVSMSSIEVKDLLAGTRNSITSTRPVPPPLTHMRRDTTAGPQRVVYPPKESCYNLPIMVPSIPEGGTKSRVETQVRLTVDLAHASASSGEPFKYDRVGSWKWLRLPKGTSTKRRARKEAKIDAPPEDTLHLTTEVTCASPPHTRVSCCSSCQGREAKRVARKLAARVRPARSDSESPDDARIIPGRGKHEDTTNLVQFNCPEVLDFSSGSVVLPLRITCYCRHHREKVGFNVHFTMLDHNGRIVGSGTTRPIMITDDHKSTGVNAKNNQGNTADTSPNPEWPYGTIGDLPDTSAKRKNSRLDTTDRTKKRTKPYDSATRSGKVIRRRGSNASLGSLQSPLASGAVTRAPTRSPTPAQILQSEPMTIAAEQPSSPEPFDPSAADVTATIMAALENPATPSEEASVSSFEDIFMPDARSQLELDLDSHTFSLDEMTNSFLDAEPMISTPMASEVMQPISSSHAQAAANYMLFSDDPPPSLPGLSPPKIHRLIPALGPTYGGIEVTILGANFHPAMQLNCIFGDLVSSSTQRWSDNTLVCLLPPSTTPGVVGVWFDGVEKHDDTPPVLFTYTDETDRALMELALQVVGLKMTGKIEDARNVAMRIVATSGPEDNSGSMETNSAMQLSAGPSNPSSVDVRRLLLSRAGETEDFETLILRSLAILDVPSAASSSSTERIISHGTASGQTLLHLAARLNFIKVTQFLLDHEIDVDARDRSGCTALHHAAMMSSTECARLLIEAGAALDVVDARGKTPAEVAQPGFIGNFHAMCGRRQRAWSIRDEREEEAAFADVEEDGSEADLVPARLPSRRRIERSSSVREKPVQLRPSVEFRNVFDRKYGSSQDASSSSSLPLVPNPSQAKATESGMVDEKQLMATIMDMVQRTLAQIQHPNLPQLPHLRGIPVWGALPQMQMPQMPAVFPVYMPLAALPSISALWGDKRPEGVHGAEGDGVEKSWRATWEKWVALAMAAKTNGEEAPPAYTPREDGKVLDADVKLKLEKTALIEEVEEVPEAVVPSPSTSAPETISRRVGYSEETPVPEQEVKSYGYRPSKKQSRRAQKKGTDDRMLLLFWVPVLLIGLIWAMLHTMRVGFGAVKALVTLHAGLRA</sequence>
<feature type="compositionally biased region" description="Basic and acidic residues" evidence="3">
    <location>
        <begin position="271"/>
        <end position="288"/>
    </location>
</feature>
<dbReference type="PROSITE" id="PS50088">
    <property type="entry name" value="ANK_REPEAT"/>
    <property type="match status" value="2"/>
</dbReference>
<dbReference type="SMART" id="SM00248">
    <property type="entry name" value="ANK"/>
    <property type="match status" value="2"/>
</dbReference>
<feature type="compositionally biased region" description="Polar residues" evidence="3">
    <location>
        <begin position="709"/>
        <end position="730"/>
    </location>
</feature>
<comment type="caution">
    <text evidence="6">The sequence shown here is derived from an EMBL/GenBank/DDBJ whole genome shotgun (WGS) entry which is preliminary data.</text>
</comment>
<keyword evidence="1 2" id="KW-0040">ANK repeat</keyword>
<dbReference type="GO" id="GO:0005634">
    <property type="term" value="C:nucleus"/>
    <property type="evidence" value="ECO:0007669"/>
    <property type="project" value="TreeGrafter"/>
</dbReference>
<dbReference type="PROSITE" id="PS50297">
    <property type="entry name" value="ANK_REP_REGION"/>
    <property type="match status" value="2"/>
</dbReference>
<feature type="region of interest" description="Disordered" evidence="3">
    <location>
        <begin position="707"/>
        <end position="730"/>
    </location>
</feature>
<evidence type="ECO:0000256" key="1">
    <source>
        <dbReference type="ARBA" id="ARBA00023043"/>
    </source>
</evidence>
<dbReference type="OrthoDB" id="71307at2759"/>
<feature type="compositionally biased region" description="Low complexity" evidence="3">
    <location>
        <begin position="1110"/>
        <end position="1123"/>
    </location>
</feature>
<name>A0A4S4MV92_9APHY</name>
<dbReference type="InterPro" id="IPR057962">
    <property type="entry name" value="SPT23_MGA2_DBD"/>
</dbReference>
<evidence type="ECO:0000256" key="3">
    <source>
        <dbReference type="SAM" id="MobiDB-lite"/>
    </source>
</evidence>
<evidence type="ECO:0000313" key="7">
    <source>
        <dbReference type="Proteomes" id="UP000308730"/>
    </source>
</evidence>
<organism evidence="6 7">
    <name type="scientific">Antrodiella citrinella</name>
    <dbReference type="NCBI Taxonomy" id="2447956"/>
    <lineage>
        <taxon>Eukaryota</taxon>
        <taxon>Fungi</taxon>
        <taxon>Dikarya</taxon>
        <taxon>Basidiomycota</taxon>
        <taxon>Agaricomycotina</taxon>
        <taxon>Agaricomycetes</taxon>
        <taxon>Polyporales</taxon>
        <taxon>Steccherinaceae</taxon>
        <taxon>Antrodiella</taxon>
    </lineage>
</organism>
<feature type="compositionally biased region" description="Basic residues" evidence="3">
    <location>
        <begin position="1148"/>
        <end position="1158"/>
    </location>
</feature>
<proteinExistence type="predicted"/>
<dbReference type="GO" id="GO:0003690">
    <property type="term" value="F:double-stranded DNA binding"/>
    <property type="evidence" value="ECO:0007669"/>
    <property type="project" value="TreeGrafter"/>
</dbReference>
<gene>
    <name evidence="6" type="ORF">EUX98_g4324</name>
</gene>
<feature type="domain" description="IPT/TIG" evidence="5">
    <location>
        <begin position="584"/>
        <end position="670"/>
    </location>
</feature>
<evidence type="ECO:0000259" key="5">
    <source>
        <dbReference type="SMART" id="SM00429"/>
    </source>
</evidence>
<dbReference type="GO" id="GO:0003712">
    <property type="term" value="F:transcription coregulator activity"/>
    <property type="evidence" value="ECO:0007669"/>
    <property type="project" value="TreeGrafter"/>
</dbReference>
<reference evidence="6 7" key="1">
    <citation type="submission" date="2019-02" db="EMBL/GenBank/DDBJ databases">
        <title>Genome sequencing of the rare red list fungi Antrodiella citrinella (Flaviporus citrinellus).</title>
        <authorList>
            <person name="Buettner E."/>
            <person name="Kellner H."/>
        </authorList>
    </citation>
    <scope>NUCLEOTIDE SEQUENCE [LARGE SCALE GENOMIC DNA]</scope>
    <source>
        <strain evidence="6 7">DSM 108506</strain>
    </source>
</reference>
<dbReference type="Gene3D" id="1.25.40.20">
    <property type="entry name" value="Ankyrin repeat-containing domain"/>
    <property type="match status" value="1"/>
</dbReference>
<dbReference type="Pfam" id="PF25603">
    <property type="entry name" value="SPT23_MGA2_DBD"/>
    <property type="match status" value="1"/>
</dbReference>
<dbReference type="InterPro" id="IPR036770">
    <property type="entry name" value="Ankyrin_rpt-contain_sf"/>
</dbReference>
<feature type="compositionally biased region" description="Polar residues" evidence="3">
    <location>
        <begin position="362"/>
        <end position="379"/>
    </location>
</feature>
<feature type="compositionally biased region" description="Polar residues" evidence="3">
    <location>
        <begin position="450"/>
        <end position="461"/>
    </location>
</feature>
<feature type="repeat" description="ANK" evidence="2">
    <location>
        <begin position="782"/>
        <end position="814"/>
    </location>
</feature>
<keyword evidence="4" id="KW-0472">Membrane</keyword>
<feature type="region of interest" description="Disordered" evidence="3">
    <location>
        <begin position="1"/>
        <end position="32"/>
    </location>
</feature>
<feature type="transmembrane region" description="Helical" evidence="4">
    <location>
        <begin position="1016"/>
        <end position="1034"/>
    </location>
</feature>
<feature type="transmembrane region" description="Helical" evidence="4">
    <location>
        <begin position="1165"/>
        <end position="1183"/>
    </location>
</feature>
<dbReference type="InterPro" id="IPR002110">
    <property type="entry name" value="Ankyrin_rpt"/>
</dbReference>
<evidence type="ECO:0000256" key="2">
    <source>
        <dbReference type="PROSITE-ProRule" id="PRU00023"/>
    </source>
</evidence>
<feature type="compositionally biased region" description="Polar residues" evidence="3">
    <location>
        <begin position="430"/>
        <end position="441"/>
    </location>
</feature>
<dbReference type="InterPro" id="IPR014756">
    <property type="entry name" value="Ig_E-set"/>
</dbReference>
<feature type="region of interest" description="Disordered" evidence="3">
    <location>
        <begin position="349"/>
        <end position="461"/>
    </location>
</feature>
<dbReference type="SUPFAM" id="SSF48403">
    <property type="entry name" value="Ankyrin repeat"/>
    <property type="match status" value="1"/>
</dbReference>
<dbReference type="PANTHER" id="PTHR23335">
    <property type="entry name" value="CALMODULIN-BINDING TRANSCRIPTION ACTIVATOR CAMTA"/>
    <property type="match status" value="1"/>
</dbReference>